<gene>
    <name evidence="2" type="ORF">J2Z22_004104</name>
</gene>
<evidence type="ECO:0000256" key="1">
    <source>
        <dbReference type="SAM" id="Phobius"/>
    </source>
</evidence>
<proteinExistence type="predicted"/>
<evidence type="ECO:0000313" key="2">
    <source>
        <dbReference type="EMBL" id="MDT3428512.1"/>
    </source>
</evidence>
<keyword evidence="1" id="KW-0812">Transmembrane</keyword>
<evidence type="ECO:0008006" key="4">
    <source>
        <dbReference type="Google" id="ProtNLM"/>
    </source>
</evidence>
<organism evidence="2 3">
    <name type="scientific">Paenibacillus forsythiae</name>
    <dbReference type="NCBI Taxonomy" id="365616"/>
    <lineage>
        <taxon>Bacteria</taxon>
        <taxon>Bacillati</taxon>
        <taxon>Bacillota</taxon>
        <taxon>Bacilli</taxon>
        <taxon>Bacillales</taxon>
        <taxon>Paenibacillaceae</taxon>
        <taxon>Paenibacillus</taxon>
    </lineage>
</organism>
<protein>
    <recommendedName>
        <fullName evidence="4">Major facilitator superfamily (MFS) profile domain-containing protein</fullName>
    </recommendedName>
</protein>
<reference evidence="2 3" key="1">
    <citation type="submission" date="2023-07" db="EMBL/GenBank/DDBJ databases">
        <title>Genomic Encyclopedia of Type Strains, Phase IV (KMG-IV): sequencing the most valuable type-strain genomes for metagenomic binning, comparative biology and taxonomic classification.</title>
        <authorList>
            <person name="Goeker M."/>
        </authorList>
    </citation>
    <scope>NUCLEOTIDE SEQUENCE [LARGE SCALE GENOMIC DNA]</scope>
    <source>
        <strain evidence="2 3">T98</strain>
    </source>
</reference>
<keyword evidence="3" id="KW-1185">Reference proteome</keyword>
<dbReference type="Proteomes" id="UP001248709">
    <property type="component" value="Unassembled WGS sequence"/>
</dbReference>
<dbReference type="SUPFAM" id="SSF103473">
    <property type="entry name" value="MFS general substrate transporter"/>
    <property type="match status" value="1"/>
</dbReference>
<keyword evidence="1" id="KW-1133">Transmembrane helix</keyword>
<dbReference type="InterPro" id="IPR036259">
    <property type="entry name" value="MFS_trans_sf"/>
</dbReference>
<accession>A0ABU3HCG8</accession>
<evidence type="ECO:0000313" key="3">
    <source>
        <dbReference type="Proteomes" id="UP001248709"/>
    </source>
</evidence>
<feature type="transmembrane region" description="Helical" evidence="1">
    <location>
        <begin position="34"/>
        <end position="52"/>
    </location>
</feature>
<dbReference type="EMBL" id="JAUSUY010000022">
    <property type="protein sequence ID" value="MDT3428512.1"/>
    <property type="molecule type" value="Genomic_DNA"/>
</dbReference>
<comment type="caution">
    <text evidence="2">The sequence shown here is derived from an EMBL/GenBank/DDBJ whole genome shotgun (WGS) entry which is preliminary data.</text>
</comment>
<sequence length="95" mass="9866">MTRKITATGCISAGYYRLFAAGIINGNGDRFSQVAMLSMILQLTGSGMAVGLSLGVRLIPYLALAPLGGFLGGRLPRKTVLGGLLLEGPLPSIRC</sequence>
<dbReference type="RefSeq" id="WP_025699565.1">
    <property type="nucleotide sequence ID" value="NZ_JAUSUY010000022.1"/>
</dbReference>
<keyword evidence="1" id="KW-0472">Membrane</keyword>
<name>A0ABU3HCG8_9BACL</name>